<proteinExistence type="inferred from homology"/>
<dbReference type="PANTHER" id="PTHR30466">
    <property type="entry name" value="FLAVIN REDUCTASE"/>
    <property type="match status" value="1"/>
</dbReference>
<dbReference type="PANTHER" id="PTHR30466:SF11">
    <property type="entry name" value="FLAVIN-DEPENDENT MONOOXYGENASE, REDUCTASE SUBUNIT HSAB"/>
    <property type="match status" value="1"/>
</dbReference>
<evidence type="ECO:0000256" key="2">
    <source>
        <dbReference type="ARBA" id="ARBA00023002"/>
    </source>
</evidence>
<keyword evidence="2" id="KW-0560">Oxidoreductase</keyword>
<organism evidence="4 5">
    <name type="scientific">Castellaniella defragrans</name>
    <name type="common">Alcaligenes defragrans</name>
    <dbReference type="NCBI Taxonomy" id="75697"/>
    <lineage>
        <taxon>Bacteria</taxon>
        <taxon>Pseudomonadati</taxon>
        <taxon>Pseudomonadota</taxon>
        <taxon>Betaproteobacteria</taxon>
        <taxon>Burkholderiales</taxon>
        <taxon>Alcaligenaceae</taxon>
        <taxon>Castellaniella</taxon>
    </lineage>
</organism>
<dbReference type="EMBL" id="JACHIB010000006">
    <property type="protein sequence ID" value="MBB6083164.1"/>
    <property type="molecule type" value="Genomic_DNA"/>
</dbReference>
<evidence type="ECO:0000313" key="5">
    <source>
        <dbReference type="Proteomes" id="UP000541136"/>
    </source>
</evidence>
<dbReference type="SUPFAM" id="SSF50475">
    <property type="entry name" value="FMN-binding split barrel"/>
    <property type="match status" value="1"/>
</dbReference>
<dbReference type="Proteomes" id="UP000541136">
    <property type="component" value="Unassembled WGS sequence"/>
</dbReference>
<dbReference type="InterPro" id="IPR012349">
    <property type="entry name" value="Split_barrel_FMN-bd"/>
</dbReference>
<feature type="domain" description="Flavin reductase like" evidence="3">
    <location>
        <begin position="21"/>
        <end position="163"/>
    </location>
</feature>
<comment type="similarity">
    <text evidence="1">Belongs to the non-flavoprotein flavin reductase family.</text>
</comment>
<dbReference type="SMART" id="SM00903">
    <property type="entry name" value="Flavin_Reduct"/>
    <property type="match status" value="1"/>
</dbReference>
<dbReference type="InterPro" id="IPR036388">
    <property type="entry name" value="WH-like_DNA-bd_sf"/>
</dbReference>
<dbReference type="SUPFAM" id="SSF46785">
    <property type="entry name" value="Winged helix' DNA-binding domain"/>
    <property type="match status" value="1"/>
</dbReference>
<dbReference type="NCBIfam" id="NF045919">
    <property type="entry name" value="HphnlacHdxRed"/>
    <property type="match status" value="1"/>
</dbReference>
<reference evidence="4 5" key="1">
    <citation type="submission" date="2020-08" db="EMBL/GenBank/DDBJ databases">
        <title>Genomic Encyclopedia of Type Strains, Phase IV (KMG-IV): sequencing the most valuable type-strain genomes for metagenomic binning, comparative biology and taxonomic classification.</title>
        <authorList>
            <person name="Goeker M."/>
        </authorList>
    </citation>
    <scope>NUCLEOTIDE SEQUENCE [LARGE SCALE GENOMIC DNA]</scope>
    <source>
        <strain evidence="4 5">DSM 12141</strain>
    </source>
</reference>
<sequence length="318" mass="34975">MDAPHPAEPAAFDPRILRRALGNFATGVTIVTARAGEDMVGVTANSFSSVSLDPPLVLWSIDKRSGSLPVFRRASHFAINVLAMDQIELSNRFARPHEDRYAGVPWRPGEGGCILLEGTSANFQCEKVEIIEGGDHWILIGRVRAFEDHGTAPLVYHQGSYSMVLPHPHRQPPQGAAAGEPADGLQSRLADHPYYLMTQAVRSYQESYQPKQIQTGWRPGEARLLMILNDGPARDMAALTRQADMPQHQVEHTLDLLRSRGLVERTPEGVALTAAGATQVRGIWALARSHEEQVFARFDRAQVENFKLVLRGIIAAAA</sequence>
<evidence type="ECO:0000256" key="1">
    <source>
        <dbReference type="ARBA" id="ARBA00008898"/>
    </source>
</evidence>
<dbReference type="Gene3D" id="1.10.10.10">
    <property type="entry name" value="Winged helix-like DNA-binding domain superfamily/Winged helix DNA-binding domain"/>
    <property type="match status" value="1"/>
</dbReference>
<dbReference type="Gene3D" id="2.30.110.10">
    <property type="entry name" value="Electron Transport, Fmn-binding Protein, Chain A"/>
    <property type="match status" value="1"/>
</dbReference>
<gene>
    <name evidence="4" type="ORF">HNR28_001201</name>
</gene>
<dbReference type="GO" id="GO:0010181">
    <property type="term" value="F:FMN binding"/>
    <property type="evidence" value="ECO:0007669"/>
    <property type="project" value="InterPro"/>
</dbReference>
<name>A0A7W9WN86_CASDE</name>
<dbReference type="GO" id="GO:0042602">
    <property type="term" value="F:riboflavin reductase (NADPH) activity"/>
    <property type="evidence" value="ECO:0007669"/>
    <property type="project" value="TreeGrafter"/>
</dbReference>
<keyword evidence="4" id="KW-0238">DNA-binding</keyword>
<accession>A0A7W9WN86</accession>
<dbReference type="Pfam" id="PF01613">
    <property type="entry name" value="Flavin_Reduct"/>
    <property type="match status" value="1"/>
</dbReference>
<comment type="caution">
    <text evidence="4">The sequence shown here is derived from an EMBL/GenBank/DDBJ whole genome shotgun (WGS) entry which is preliminary data.</text>
</comment>
<dbReference type="GO" id="GO:0003677">
    <property type="term" value="F:DNA binding"/>
    <property type="evidence" value="ECO:0007669"/>
    <property type="project" value="UniProtKB-KW"/>
</dbReference>
<evidence type="ECO:0000313" key="4">
    <source>
        <dbReference type="EMBL" id="MBB6083164.1"/>
    </source>
</evidence>
<dbReference type="RefSeq" id="WP_043683982.1">
    <property type="nucleotide sequence ID" value="NZ_JACHIB010000006.1"/>
</dbReference>
<dbReference type="InterPro" id="IPR050268">
    <property type="entry name" value="NADH-dep_flavin_reductase"/>
</dbReference>
<dbReference type="InterPro" id="IPR036390">
    <property type="entry name" value="WH_DNA-bd_sf"/>
</dbReference>
<dbReference type="AlphaFoldDB" id="A0A7W9WN86"/>
<dbReference type="InterPro" id="IPR002563">
    <property type="entry name" value="Flavin_Rdtase-like_dom"/>
</dbReference>
<protein>
    <submittedName>
        <fullName evidence="4">Flavin reductase (DIM6/NTAB) family NADH-FMN oxidoreductase RutF/DNA-binding MarR family transcriptional regulator</fullName>
    </submittedName>
</protein>
<evidence type="ECO:0000259" key="3">
    <source>
        <dbReference type="SMART" id="SM00903"/>
    </source>
</evidence>